<feature type="transmembrane region" description="Helical" evidence="1">
    <location>
        <begin position="42"/>
        <end position="63"/>
    </location>
</feature>
<name>A0ABV6BQA1_9FLAO</name>
<feature type="transmembrane region" description="Helical" evidence="1">
    <location>
        <begin position="7"/>
        <end position="30"/>
    </location>
</feature>
<keyword evidence="1" id="KW-0812">Transmembrane</keyword>
<evidence type="ECO:0000313" key="3">
    <source>
        <dbReference type="Proteomes" id="UP001589734"/>
    </source>
</evidence>
<gene>
    <name evidence="2" type="ORF">ACFFLS_08900</name>
</gene>
<evidence type="ECO:0000313" key="2">
    <source>
        <dbReference type="EMBL" id="MFC0077158.1"/>
    </source>
</evidence>
<dbReference type="Pfam" id="PF11153">
    <property type="entry name" value="DUF2931"/>
    <property type="match status" value="1"/>
</dbReference>
<reference evidence="2 3" key="1">
    <citation type="submission" date="2024-09" db="EMBL/GenBank/DDBJ databases">
        <authorList>
            <person name="Sun Q."/>
            <person name="Mori K."/>
        </authorList>
    </citation>
    <scope>NUCLEOTIDE SEQUENCE [LARGE SCALE GENOMIC DNA]</scope>
    <source>
        <strain evidence="2 3">CGMCC 1.12926</strain>
    </source>
</reference>
<proteinExistence type="predicted"/>
<keyword evidence="1" id="KW-0472">Membrane</keyword>
<dbReference type="Proteomes" id="UP001589734">
    <property type="component" value="Unassembled WGS sequence"/>
</dbReference>
<organism evidence="2 3">
    <name type="scientific">Flavobacterium procerum</name>
    <dbReference type="NCBI Taxonomy" id="1455569"/>
    <lineage>
        <taxon>Bacteria</taxon>
        <taxon>Pseudomonadati</taxon>
        <taxon>Bacteroidota</taxon>
        <taxon>Flavobacteriia</taxon>
        <taxon>Flavobacteriales</taxon>
        <taxon>Flavobacteriaceae</taxon>
        <taxon>Flavobacterium</taxon>
    </lineage>
</organism>
<evidence type="ECO:0000256" key="1">
    <source>
        <dbReference type="SAM" id="Phobius"/>
    </source>
</evidence>
<sequence length="436" mass="50495">MKYYFKLFLLSIGIGIINVLLFLFLLQFQIVHNSSYVPQELFIIFLILLAIIPQTALLFVVAFISKKNQLAITICSGLLIVACFLVLWNTSDEERQTFNNEQVFRNTEKYDYMQGISTPEGYPIKLLSESRFTLAVTADRTPYTLLETGKVYSINWGNGDTTFKSSDGPDIVVPDSLKLSWYSFLENKYYRLNTKLDKNKISRYFKTQYKRDISGNLDRIIIADYQRLIAGIAPGGDVVLWISGVNNTKELEVFKADSINVTKIRDYDVVKADEMKKVLTDTCTCENDVQFRKIVNNGKPIPYGIWANKYRKKYNWKAEINSFGQTKSALDISFFNGEEYELFNEEVLKMTYQKQVVPNYLIYTFIKDNKTYKAFLQFDEEEIFSHFEKLASNNSNELLDIVLNISSDLNQTTIQLRSKDKALDFEKMKTVKIRAD</sequence>
<keyword evidence="3" id="KW-1185">Reference proteome</keyword>
<comment type="caution">
    <text evidence="2">The sequence shown here is derived from an EMBL/GenBank/DDBJ whole genome shotgun (WGS) entry which is preliminary data.</text>
</comment>
<accession>A0ABV6BQA1</accession>
<protein>
    <submittedName>
        <fullName evidence="2">DUF2931 family protein</fullName>
    </submittedName>
</protein>
<dbReference type="InterPro" id="IPR021326">
    <property type="entry name" value="DUF2931"/>
</dbReference>
<dbReference type="EMBL" id="JBHLYW010000007">
    <property type="protein sequence ID" value="MFC0077158.1"/>
    <property type="molecule type" value="Genomic_DNA"/>
</dbReference>
<dbReference type="RefSeq" id="WP_379686224.1">
    <property type="nucleotide sequence ID" value="NZ_JBHLYW010000007.1"/>
</dbReference>
<feature type="transmembrane region" description="Helical" evidence="1">
    <location>
        <begin position="70"/>
        <end position="88"/>
    </location>
</feature>
<keyword evidence="1" id="KW-1133">Transmembrane helix</keyword>